<dbReference type="InterPro" id="IPR013785">
    <property type="entry name" value="Aldolase_TIM"/>
</dbReference>
<name>A0A7W9WZ60_9BURK</name>
<dbReference type="InterPro" id="IPR050303">
    <property type="entry name" value="GatZ_KbaZ_carbometab"/>
</dbReference>
<dbReference type="InterPro" id="IPR012062">
    <property type="entry name" value="GatZ/KbaZ-like"/>
</dbReference>
<dbReference type="NCBIfam" id="TIGR02810">
    <property type="entry name" value="agaZ_gatZ"/>
    <property type="match status" value="1"/>
</dbReference>
<keyword evidence="3" id="KW-1185">Reference proteome</keyword>
<accession>A0A7W9WZ60</accession>
<dbReference type="PANTHER" id="PTHR32502:SF2">
    <property type="entry name" value="D-TAGATOSE-1,6-BISPHOSPHATE ALDOLASE SUBUNIT KBAZ"/>
    <property type="match status" value="1"/>
</dbReference>
<proteinExistence type="predicted"/>
<dbReference type="EMBL" id="JACHBX010000001">
    <property type="protein sequence ID" value="MBB6133460.1"/>
    <property type="molecule type" value="Genomic_DNA"/>
</dbReference>
<dbReference type="PIRSF" id="PIRSF009264">
    <property type="entry name" value="TagBP_ald_AgaZ"/>
    <property type="match status" value="1"/>
</dbReference>
<evidence type="ECO:0000313" key="2">
    <source>
        <dbReference type="EMBL" id="MBB6133460.1"/>
    </source>
</evidence>
<dbReference type="AlphaFoldDB" id="A0A7W9WZ60"/>
<dbReference type="GO" id="GO:0005975">
    <property type="term" value="P:carbohydrate metabolic process"/>
    <property type="evidence" value="ECO:0007669"/>
    <property type="project" value="InterPro"/>
</dbReference>
<dbReference type="GO" id="GO:0009401">
    <property type="term" value="P:phosphoenolpyruvate-dependent sugar phosphotransferase system"/>
    <property type="evidence" value="ECO:0007669"/>
    <property type="project" value="TreeGrafter"/>
</dbReference>
<dbReference type="GO" id="GO:0005886">
    <property type="term" value="C:plasma membrane"/>
    <property type="evidence" value="ECO:0007669"/>
    <property type="project" value="TreeGrafter"/>
</dbReference>
<dbReference type="Gene3D" id="3.20.20.70">
    <property type="entry name" value="Aldolase class I"/>
    <property type="match status" value="1"/>
</dbReference>
<protein>
    <submittedName>
        <fullName evidence="2">D-tagatose-1,6-bisphosphate aldolase subunit GatZ/KbaZ</fullName>
    </submittedName>
</protein>
<dbReference type="Gene3D" id="1.10.400.20">
    <property type="entry name" value="putative tagatose 6-phosphate kinase domain like"/>
    <property type="match status" value="1"/>
</dbReference>
<dbReference type="Pfam" id="PF08013">
    <property type="entry name" value="GatZ_KbaZ-like"/>
    <property type="match status" value="1"/>
</dbReference>
<dbReference type="SUPFAM" id="SSF51569">
    <property type="entry name" value="Aldolase"/>
    <property type="match status" value="1"/>
</dbReference>
<organism evidence="2 3">
    <name type="scientific">Massilia aurea</name>
    <dbReference type="NCBI Taxonomy" id="373040"/>
    <lineage>
        <taxon>Bacteria</taxon>
        <taxon>Pseudomonadati</taxon>
        <taxon>Pseudomonadota</taxon>
        <taxon>Betaproteobacteria</taxon>
        <taxon>Burkholderiales</taxon>
        <taxon>Oxalobacteraceae</taxon>
        <taxon>Telluria group</taxon>
        <taxon>Massilia</taxon>
    </lineage>
</organism>
<evidence type="ECO:0000313" key="3">
    <source>
        <dbReference type="Proteomes" id="UP000540787"/>
    </source>
</evidence>
<dbReference type="RefSeq" id="WP_183552897.1">
    <property type="nucleotide sequence ID" value="NZ_JACHBX010000001.1"/>
</dbReference>
<comment type="caution">
    <text evidence="2">The sequence shown here is derived from an EMBL/GenBank/DDBJ whole genome shotgun (WGS) entry which is preliminary data.</text>
</comment>
<evidence type="ECO:0000256" key="1">
    <source>
        <dbReference type="ARBA" id="ARBA00005007"/>
    </source>
</evidence>
<gene>
    <name evidence="2" type="ORF">HD842_001571</name>
</gene>
<dbReference type="Proteomes" id="UP000540787">
    <property type="component" value="Unassembled WGS sequence"/>
</dbReference>
<sequence>MDYMLNMVRRHKAGEAVGIHAVCSAHPIVLEAAMEVTLAAGPAQPVLIEATSNQVNQDGGYTGMTPSAFRDFVYAIADRVGLARERVLLGGDHLGPNAWQGEHADMAMAKAEVLIEQYVTAGFRKIHLDCSMSCVGDPVPLQDDVVAARAARLCAVAERAWQAAGGEAPVYVVGTEVPVPGGAHEDLAELSVTTPAAATQTIAAHRAAFAAAGLDAAWPRVVGLVVQPGVEFDHHKVIDFRPERAVDLGRMIEDVPTLVYEAHSTDYQTAANLAALVAGHFAILKVGPGATFALRETLWALADIEAAMAGDGKGSGFKDTVLDVMGAEPAQWQKYYDNEPRRARFDQQYSLSDRIRYYWPHPAIQAAQARLLDSLERTPPPLTLLSQYLPFQYDAVREGRLNNQPVDLLKEGVARVLRQYMAACMAGAATKELEAC</sequence>
<comment type="pathway">
    <text evidence="1">Carbohydrate metabolism.</text>
</comment>
<reference evidence="2 3" key="1">
    <citation type="submission" date="2020-08" db="EMBL/GenBank/DDBJ databases">
        <title>The Agave Microbiome: Exploring the role of microbial communities in plant adaptations to desert environments.</title>
        <authorList>
            <person name="Partida-Martinez L.P."/>
        </authorList>
    </citation>
    <scope>NUCLEOTIDE SEQUENCE [LARGE SCALE GENOMIC DNA]</scope>
    <source>
        <strain evidence="2 3">AT3.2</strain>
    </source>
</reference>
<dbReference type="PANTHER" id="PTHR32502">
    <property type="entry name" value="N-ACETYLGALACTOSAMINE PERMEASE II COMPONENT-RELATED"/>
    <property type="match status" value="1"/>
</dbReference>